<proteinExistence type="predicted"/>
<evidence type="ECO:0000313" key="2">
    <source>
        <dbReference type="EMBL" id="SHJ35853.1"/>
    </source>
</evidence>
<name>A0A1M6INB3_9RHOB</name>
<dbReference type="AlphaFoldDB" id="A0A1M6INB3"/>
<keyword evidence="3" id="KW-1185">Reference proteome</keyword>
<dbReference type="InterPro" id="IPR028992">
    <property type="entry name" value="Hedgehog/Intein_dom"/>
</dbReference>
<gene>
    <name evidence="2" type="ORF">SAMN05444000_107176</name>
</gene>
<sequence length="167" mass="18672">MSLATNEQLPLDEFPDADCAEGNEFTGVWTIPGFLGKTKVMTSFGNLPIEALRLRDPVKTRSGHFRKVAWVDQLSLDRDFTFDVPDALPVQIGRGTLGPNFPLTDVCMSPEQIILPTKHGGKPVLARDLVGRPRIIRPFPRTFTYYLFHCGQPEDVLVDGMWCQTSP</sequence>
<dbReference type="Pfam" id="PF13403">
    <property type="entry name" value="Hint_2"/>
    <property type="match status" value="1"/>
</dbReference>
<dbReference type="RefSeq" id="WP_175556917.1">
    <property type="nucleotide sequence ID" value="NZ_FQZQ01000007.1"/>
</dbReference>
<evidence type="ECO:0000259" key="1">
    <source>
        <dbReference type="Pfam" id="PF13403"/>
    </source>
</evidence>
<accession>A0A1M6INB3</accession>
<dbReference type="EMBL" id="FQZQ01000007">
    <property type="protein sequence ID" value="SHJ35853.1"/>
    <property type="molecule type" value="Genomic_DNA"/>
</dbReference>
<protein>
    <submittedName>
        <fullName evidence="2">Hint domain-containing protein</fullName>
    </submittedName>
</protein>
<evidence type="ECO:0000313" key="3">
    <source>
        <dbReference type="Proteomes" id="UP000183982"/>
    </source>
</evidence>
<reference evidence="3" key="1">
    <citation type="submission" date="2016-11" db="EMBL/GenBank/DDBJ databases">
        <authorList>
            <person name="Varghese N."/>
            <person name="Submissions S."/>
        </authorList>
    </citation>
    <scope>NUCLEOTIDE SEQUENCE [LARGE SCALE GENOMIC DNA]</scope>
    <source>
        <strain evidence="3">DSM 100564</strain>
    </source>
</reference>
<feature type="domain" description="Hedgehog/Intein (Hint)" evidence="1">
    <location>
        <begin position="32"/>
        <end position="165"/>
    </location>
</feature>
<dbReference type="STRING" id="1470563.SAMN05444000_107176"/>
<organism evidence="2 3">
    <name type="scientific">Shimia gijangensis</name>
    <dbReference type="NCBI Taxonomy" id="1470563"/>
    <lineage>
        <taxon>Bacteria</taxon>
        <taxon>Pseudomonadati</taxon>
        <taxon>Pseudomonadota</taxon>
        <taxon>Alphaproteobacteria</taxon>
        <taxon>Rhodobacterales</taxon>
        <taxon>Roseobacteraceae</taxon>
    </lineage>
</organism>
<dbReference type="Proteomes" id="UP000183982">
    <property type="component" value="Unassembled WGS sequence"/>
</dbReference>